<feature type="domain" description="PAS" evidence="6">
    <location>
        <begin position="942"/>
        <end position="1013"/>
    </location>
</feature>
<dbReference type="SMART" id="SM00091">
    <property type="entry name" value="PAS"/>
    <property type="match status" value="8"/>
</dbReference>
<dbReference type="RefSeq" id="WP_377917005.1">
    <property type="nucleotide sequence ID" value="NZ_JBHSKS010000015.1"/>
</dbReference>
<dbReference type="InterPro" id="IPR013767">
    <property type="entry name" value="PAS_fold"/>
</dbReference>
<dbReference type="InterPro" id="IPR013656">
    <property type="entry name" value="PAS_4"/>
</dbReference>
<protein>
    <recommendedName>
        <fullName evidence="2">histidine kinase</fullName>
        <ecNumber evidence="2">2.7.13.3</ecNumber>
    </recommendedName>
</protein>
<dbReference type="SUPFAM" id="SSF55785">
    <property type="entry name" value="PYP-like sensor domain (PAS domain)"/>
    <property type="match status" value="8"/>
</dbReference>
<feature type="domain" description="PAS" evidence="6">
    <location>
        <begin position="1068"/>
        <end position="1117"/>
    </location>
</feature>
<dbReference type="PROSITE" id="PS50113">
    <property type="entry name" value="PAC"/>
    <property type="match status" value="2"/>
</dbReference>
<dbReference type="InterPro" id="IPR052162">
    <property type="entry name" value="Sensor_kinase/Photoreceptor"/>
</dbReference>
<evidence type="ECO:0000259" key="6">
    <source>
        <dbReference type="PROSITE" id="PS50112"/>
    </source>
</evidence>
<dbReference type="InterPro" id="IPR000014">
    <property type="entry name" value="PAS"/>
</dbReference>
<evidence type="ECO:0000256" key="4">
    <source>
        <dbReference type="ARBA" id="ARBA00022679"/>
    </source>
</evidence>
<keyword evidence="9" id="KW-1185">Reference proteome</keyword>
<organism evidence="8 9">
    <name type="scientific">Algoriphagus aquatilis</name>
    <dbReference type="NCBI Taxonomy" id="490186"/>
    <lineage>
        <taxon>Bacteria</taxon>
        <taxon>Pseudomonadati</taxon>
        <taxon>Bacteroidota</taxon>
        <taxon>Cytophagia</taxon>
        <taxon>Cytophagales</taxon>
        <taxon>Cyclobacteriaceae</taxon>
        <taxon>Algoriphagus</taxon>
    </lineage>
</organism>
<dbReference type="SMART" id="SM00065">
    <property type="entry name" value="GAF"/>
    <property type="match status" value="1"/>
</dbReference>
<dbReference type="InterPro" id="IPR036097">
    <property type="entry name" value="HisK_dim/P_sf"/>
</dbReference>
<dbReference type="InterPro" id="IPR035965">
    <property type="entry name" value="PAS-like_dom_sf"/>
</dbReference>
<feature type="domain" description="PAS" evidence="6">
    <location>
        <begin position="15"/>
        <end position="59"/>
    </location>
</feature>
<dbReference type="Proteomes" id="UP001596163">
    <property type="component" value="Unassembled WGS sequence"/>
</dbReference>
<dbReference type="SUPFAM" id="SSF55781">
    <property type="entry name" value="GAF domain-like"/>
    <property type="match status" value="1"/>
</dbReference>
<accession>A0ABW0C0U4</accession>
<feature type="domain" description="PAC" evidence="7">
    <location>
        <begin position="1017"/>
        <end position="1067"/>
    </location>
</feature>
<keyword evidence="4" id="KW-0808">Transferase</keyword>
<feature type="domain" description="PAS" evidence="6">
    <location>
        <begin position="123"/>
        <end position="190"/>
    </location>
</feature>
<dbReference type="InterPro" id="IPR001610">
    <property type="entry name" value="PAC"/>
</dbReference>
<gene>
    <name evidence="8" type="ORF">ACFPIK_15850</name>
</gene>
<keyword evidence="5" id="KW-0418">Kinase</keyword>
<dbReference type="SUPFAM" id="SSF47384">
    <property type="entry name" value="Homodimeric domain of signal transducing histidine kinase"/>
    <property type="match status" value="1"/>
</dbReference>
<dbReference type="PANTHER" id="PTHR43304:SF1">
    <property type="entry name" value="PAC DOMAIN-CONTAINING PROTEIN"/>
    <property type="match status" value="1"/>
</dbReference>
<feature type="domain" description="PAS" evidence="6">
    <location>
        <begin position="559"/>
        <end position="633"/>
    </location>
</feature>
<dbReference type="Pfam" id="PF13426">
    <property type="entry name" value="PAS_9"/>
    <property type="match status" value="2"/>
</dbReference>
<evidence type="ECO:0000256" key="3">
    <source>
        <dbReference type="ARBA" id="ARBA00022553"/>
    </source>
</evidence>
<comment type="catalytic activity">
    <reaction evidence="1">
        <text>ATP + protein L-histidine = ADP + protein N-phospho-L-histidine.</text>
        <dbReference type="EC" id="2.7.13.3"/>
    </reaction>
</comment>
<dbReference type="Pfam" id="PF08448">
    <property type="entry name" value="PAS_4"/>
    <property type="match status" value="2"/>
</dbReference>
<keyword evidence="3" id="KW-0597">Phosphoprotein</keyword>
<dbReference type="Pfam" id="PF08447">
    <property type="entry name" value="PAS_3"/>
    <property type="match status" value="1"/>
</dbReference>
<dbReference type="NCBIfam" id="TIGR00229">
    <property type="entry name" value="sensory_box"/>
    <property type="match status" value="6"/>
</dbReference>
<feature type="domain" description="PAC" evidence="7">
    <location>
        <begin position="636"/>
        <end position="687"/>
    </location>
</feature>
<evidence type="ECO:0000256" key="2">
    <source>
        <dbReference type="ARBA" id="ARBA00012438"/>
    </source>
</evidence>
<dbReference type="EMBL" id="JBHSKS010000015">
    <property type="protein sequence ID" value="MFC5193245.1"/>
    <property type="molecule type" value="Genomic_DNA"/>
</dbReference>
<dbReference type="Gene3D" id="3.30.450.20">
    <property type="entry name" value="PAS domain"/>
    <property type="match status" value="8"/>
</dbReference>
<feature type="domain" description="PAS" evidence="6">
    <location>
        <begin position="688"/>
        <end position="733"/>
    </location>
</feature>
<dbReference type="PANTHER" id="PTHR43304">
    <property type="entry name" value="PHYTOCHROME-LIKE PROTEIN CPH1"/>
    <property type="match status" value="1"/>
</dbReference>
<dbReference type="InterPro" id="IPR003018">
    <property type="entry name" value="GAF"/>
</dbReference>
<dbReference type="EC" id="2.7.13.3" evidence="2"/>
<evidence type="ECO:0000259" key="7">
    <source>
        <dbReference type="PROSITE" id="PS50113"/>
    </source>
</evidence>
<dbReference type="InterPro" id="IPR029016">
    <property type="entry name" value="GAF-like_dom_sf"/>
</dbReference>
<evidence type="ECO:0000256" key="5">
    <source>
        <dbReference type="ARBA" id="ARBA00022777"/>
    </source>
</evidence>
<feature type="domain" description="PAS" evidence="6">
    <location>
        <begin position="424"/>
        <end position="468"/>
    </location>
</feature>
<evidence type="ECO:0000256" key="1">
    <source>
        <dbReference type="ARBA" id="ARBA00000085"/>
    </source>
</evidence>
<dbReference type="Pfam" id="PF13188">
    <property type="entry name" value="PAS_8"/>
    <property type="match status" value="1"/>
</dbReference>
<dbReference type="Pfam" id="PF00989">
    <property type="entry name" value="PAS"/>
    <property type="match status" value="2"/>
</dbReference>
<comment type="caution">
    <text evidence="8">The sequence shown here is derived from an EMBL/GenBank/DDBJ whole genome shotgun (WGS) entry which is preliminary data.</text>
</comment>
<dbReference type="Gene3D" id="3.30.450.40">
    <property type="match status" value="1"/>
</dbReference>
<proteinExistence type="predicted"/>
<name>A0ABW0C0U4_9BACT</name>
<reference evidence="9" key="1">
    <citation type="journal article" date="2019" name="Int. J. Syst. Evol. Microbiol.">
        <title>The Global Catalogue of Microorganisms (GCM) 10K type strain sequencing project: providing services to taxonomists for standard genome sequencing and annotation.</title>
        <authorList>
            <consortium name="The Broad Institute Genomics Platform"/>
            <consortium name="The Broad Institute Genome Sequencing Center for Infectious Disease"/>
            <person name="Wu L."/>
            <person name="Ma J."/>
        </authorList>
    </citation>
    <scope>NUCLEOTIDE SEQUENCE [LARGE SCALE GENOMIC DNA]</scope>
    <source>
        <strain evidence="9">CGMCC 1.7030</strain>
    </source>
</reference>
<dbReference type="InterPro" id="IPR000700">
    <property type="entry name" value="PAS-assoc_C"/>
</dbReference>
<evidence type="ECO:0000313" key="9">
    <source>
        <dbReference type="Proteomes" id="UP001596163"/>
    </source>
</evidence>
<dbReference type="InterPro" id="IPR013655">
    <property type="entry name" value="PAS_fold_3"/>
</dbReference>
<evidence type="ECO:0000313" key="8">
    <source>
        <dbReference type="EMBL" id="MFC5193245.1"/>
    </source>
</evidence>
<sequence>MSSLINDPRSLPSSILEELPIAVIKLDRSYRVVYCNSAIFGVLGKSPETALGRVFFELIPEFERVKIEFLYKNLSFISSSYSNSHYQEDFSSLITHKIFPHHDGITVLLEKEVFRYAPSAEKKESRFKELLDELPGGIVVVDAHSSKVVYSNRVIQEWMEYRSEEMGNLTTMNLYPKEDLEFVSKVFSRINPVKKNMISGVHVLTKRKNRIPVEMTVVQVEWNNRPCHCAFFIDVREKEESARIHAEWEKYREILGQLAIKFINIPSEKLTVAVEEALGTAAKLSNSDRAFALRFDREAGLAHTDYTWLGENLPSFKDKLSVLPIGLLSHVWEVLKSDGILEYEDIDQLDNANPLKNILNLLKIQSLVLLPIMEGTEFYGVVGFGKVKTKKSFSESELVPVQMASEIISNTLLRQKTENLLIESERENQKLFETSPVGLLYQDVDGRVLKANHAALQLMGLKDEEVSGWEVLNPDWKAFSDSGTALREFNLPAKECLESGTPITDRVISIFRPTQKDRVWISVDALPEFQPGEQKPFRVFSTLKDITEQKNYLTAVMKAEKRYRSLIENLPGAVYSCKLDESLTTIHMTDKVEKITGYTGEDFLSKRIQIFDLIHPGDISRVSEQVNQAIQGHGTFQVTYRINTRNREIRWVEDMGEVVMLEEGQSFIIGFWHDITERIEAEQTLERNLKLLEAIVENSHSAIFVKDINYRYIMVNRRWEMVTGHSREEVLGKRLEEFAIGDFSTKYLEDDKKVLIEGKSSFSEEKLEQHETTLGITNTQYFLSVKFPYRNNSGEIIGMCGISTDITAVKEASMMVQEREANLQGILESVNESIWSLDKDLNILFTNQTFFNEFFQAFGVELMKGINIIKSITIAQEREKWIKRYHKVLNSGEPLQFLDQVQSPEKTYHLDVVLYPIIVNGKVEGISGFSKDVTEKVALEESSKLYLNLFESATNEIYLISAKSLTIQQSNQAGQKNTGYTKKELTDLSILELIQEKDQEYLLEKIGGITSKKLVSAFLELNCLRKDGTTYPCEVLLQLFHYEGEDYLSAFVTDITERKRSQLALQESELRFSQIFQENVTPMLLIDPHTGSIVDANPSASEYYGYEINDLKSKNLLDVNYTFVSNPEEMETATHQVLGSGKGKFLFNHKLKSGELRSVEVFCSKIRVDNRELVHEIIQDVTDRNNFYNAVVKQNETLREIAWIQSHIVRAPLAKIMGLVQLLQDSKDEEDEYTFDFVLGAILNAANELDKVILDISEKSNSAKHLLD</sequence>
<dbReference type="PROSITE" id="PS50112">
    <property type="entry name" value="PAS"/>
    <property type="match status" value="7"/>
</dbReference>
<dbReference type="SMART" id="SM00086">
    <property type="entry name" value="PAC"/>
    <property type="match status" value="5"/>
</dbReference>
<dbReference type="CDD" id="cd00130">
    <property type="entry name" value="PAS"/>
    <property type="match status" value="6"/>
</dbReference>